<proteinExistence type="inferred from homology"/>
<feature type="region of interest" description="Disordered" evidence="2">
    <location>
        <begin position="1"/>
        <end position="52"/>
    </location>
</feature>
<feature type="domain" description="Class II aldolase/adducin N-terminal" evidence="3">
    <location>
        <begin position="56"/>
        <end position="236"/>
    </location>
</feature>
<sequence length="285" mass="31436">MSTVISTHPKTEPLSPSNRQPTRPSVFSYPRKGHSLTRELPGEKGTVSEERQHRKERLAAAFRVFAWQGFDLGGAGHITARDPEWKDHFWVNPHGVYFGHVRASDLILVNHHGDVVEGDGLLNRAAFAIHSELHQARPDVLAAAHTHAPHGKSWSALGRLLDPISQDACAFYNSHVLFDDFTGVVLDSSEGQRIAKTLGNHKAVILQNHGFLTVGQTIEGAAWRYIAMENAARVQLAAEAAGKPIAIPHDVAEHTAGQVGTEFVSWVSFLPLLDRVIREEPDFRD</sequence>
<comment type="caution">
    <text evidence="4">The sequence shown here is derived from an EMBL/GenBank/DDBJ whole genome shotgun (WGS) entry which is preliminary data.</text>
</comment>
<evidence type="ECO:0000313" key="4">
    <source>
        <dbReference type="EMBL" id="PCF95542.1"/>
    </source>
</evidence>
<dbReference type="PANTHER" id="PTHR10672">
    <property type="entry name" value="ADDUCIN"/>
    <property type="match status" value="1"/>
</dbReference>
<evidence type="ECO:0000313" key="5">
    <source>
        <dbReference type="Proteomes" id="UP000218677"/>
    </source>
</evidence>
<dbReference type="SUPFAM" id="SSF53639">
    <property type="entry name" value="AraD/HMP-PK domain-like"/>
    <property type="match status" value="1"/>
</dbReference>
<dbReference type="EMBL" id="NWUX01000008">
    <property type="protein sequence ID" value="PCF95542.1"/>
    <property type="molecule type" value="Genomic_DNA"/>
</dbReference>
<dbReference type="InterPro" id="IPR036409">
    <property type="entry name" value="Aldolase_II/adducin_N_sf"/>
</dbReference>
<keyword evidence="5" id="KW-1185">Reference proteome</keyword>
<name>A0A2A4HKU2_9GAMM</name>
<dbReference type="InterPro" id="IPR051017">
    <property type="entry name" value="Aldolase-II_Adducin_sf"/>
</dbReference>
<reference evidence="5" key="1">
    <citation type="submission" date="2017-09" db="EMBL/GenBank/DDBJ databases">
        <authorList>
            <person name="Cho G.-S."/>
            <person name="Oguntoyinbo F.A."/>
            <person name="Cnockaert M."/>
            <person name="Kabisch J."/>
            <person name="Neve H."/>
            <person name="Bockelmann W."/>
            <person name="Wenning M."/>
            <person name="Franz C.M."/>
            <person name="Vandamme P."/>
        </authorList>
    </citation>
    <scope>NUCLEOTIDE SEQUENCE [LARGE SCALE GENOMIC DNA]</scope>
    <source>
        <strain evidence="5">MBT G8648</strain>
    </source>
</reference>
<feature type="compositionally biased region" description="Polar residues" evidence="2">
    <location>
        <begin position="1"/>
        <end position="25"/>
    </location>
</feature>
<dbReference type="PANTHER" id="PTHR10672:SF3">
    <property type="entry name" value="PROTEIN HU-LI TAI SHAO"/>
    <property type="match status" value="1"/>
</dbReference>
<dbReference type="Proteomes" id="UP000218677">
    <property type="component" value="Unassembled WGS sequence"/>
</dbReference>
<dbReference type="Pfam" id="PF00596">
    <property type="entry name" value="Aldolase_II"/>
    <property type="match status" value="1"/>
</dbReference>
<feature type="compositionally biased region" description="Basic and acidic residues" evidence="2">
    <location>
        <begin position="36"/>
        <end position="52"/>
    </location>
</feature>
<dbReference type="GO" id="GO:0005996">
    <property type="term" value="P:monosaccharide metabolic process"/>
    <property type="evidence" value="ECO:0007669"/>
    <property type="project" value="UniProtKB-ARBA"/>
</dbReference>
<comment type="similarity">
    <text evidence="1">Belongs to the aldolase class II family.</text>
</comment>
<protein>
    <submittedName>
        <fullName evidence="4">Class II aldolase/adducin family protein</fullName>
    </submittedName>
</protein>
<dbReference type="OrthoDB" id="8859181at2"/>
<evidence type="ECO:0000259" key="3">
    <source>
        <dbReference type="SMART" id="SM01007"/>
    </source>
</evidence>
<dbReference type="AlphaFoldDB" id="A0A2A4HKU2"/>
<dbReference type="SMART" id="SM01007">
    <property type="entry name" value="Aldolase_II"/>
    <property type="match status" value="1"/>
</dbReference>
<evidence type="ECO:0000256" key="2">
    <source>
        <dbReference type="SAM" id="MobiDB-lite"/>
    </source>
</evidence>
<gene>
    <name evidence="4" type="ORF">CPA45_10815</name>
</gene>
<dbReference type="GO" id="GO:0005856">
    <property type="term" value="C:cytoskeleton"/>
    <property type="evidence" value="ECO:0007669"/>
    <property type="project" value="TreeGrafter"/>
</dbReference>
<dbReference type="NCBIfam" id="NF004855">
    <property type="entry name" value="PRK06208.1"/>
    <property type="match status" value="1"/>
</dbReference>
<organism evidence="4 5">
    <name type="scientific">Vreelandella nigrificans</name>
    <dbReference type="NCBI Taxonomy" id="2042704"/>
    <lineage>
        <taxon>Bacteria</taxon>
        <taxon>Pseudomonadati</taxon>
        <taxon>Pseudomonadota</taxon>
        <taxon>Gammaproteobacteria</taxon>
        <taxon>Oceanospirillales</taxon>
        <taxon>Halomonadaceae</taxon>
        <taxon>Vreelandella</taxon>
    </lineage>
</organism>
<dbReference type="FunFam" id="3.40.225.10:FF:000009">
    <property type="entry name" value="Class II aldolase/adducin N-terminal"/>
    <property type="match status" value="1"/>
</dbReference>
<evidence type="ECO:0000256" key="1">
    <source>
        <dbReference type="ARBA" id="ARBA00037961"/>
    </source>
</evidence>
<dbReference type="RefSeq" id="WP_096651559.1">
    <property type="nucleotide sequence ID" value="NZ_NWUX01000008.1"/>
</dbReference>
<dbReference type="Gene3D" id="3.40.225.10">
    <property type="entry name" value="Class II aldolase/adducin N-terminal domain"/>
    <property type="match status" value="1"/>
</dbReference>
<accession>A0A2A4HKU2</accession>
<dbReference type="GO" id="GO:0051015">
    <property type="term" value="F:actin filament binding"/>
    <property type="evidence" value="ECO:0007669"/>
    <property type="project" value="TreeGrafter"/>
</dbReference>
<dbReference type="InterPro" id="IPR001303">
    <property type="entry name" value="Aldolase_II/adducin_N"/>
</dbReference>